<feature type="chain" id="PRO_5019174589" evidence="2">
    <location>
        <begin position="20"/>
        <end position="167"/>
    </location>
</feature>
<keyword evidence="2" id="KW-0732">Signal</keyword>
<dbReference type="EMBL" id="MTKS01000003">
    <property type="protein sequence ID" value="RWX52516.1"/>
    <property type="molecule type" value="Genomic_DNA"/>
</dbReference>
<evidence type="ECO:0000313" key="4">
    <source>
        <dbReference type="Proteomes" id="UP000288892"/>
    </source>
</evidence>
<protein>
    <submittedName>
        <fullName evidence="3">Uncharacterized protein</fullName>
    </submittedName>
</protein>
<dbReference type="Proteomes" id="UP000288892">
    <property type="component" value="Unassembled WGS sequence"/>
</dbReference>
<comment type="caution">
    <text evidence="3">The sequence shown here is derived from an EMBL/GenBank/DDBJ whole genome shotgun (WGS) entry which is preliminary data.</text>
</comment>
<evidence type="ECO:0000313" key="3">
    <source>
        <dbReference type="EMBL" id="RWX52516.1"/>
    </source>
</evidence>
<feature type="region of interest" description="Disordered" evidence="1">
    <location>
        <begin position="33"/>
        <end position="99"/>
    </location>
</feature>
<feature type="signal peptide" evidence="2">
    <location>
        <begin position="1"/>
        <end position="19"/>
    </location>
</feature>
<feature type="compositionally biased region" description="Low complexity" evidence="1">
    <location>
        <begin position="45"/>
        <end position="58"/>
    </location>
</feature>
<evidence type="ECO:0000256" key="2">
    <source>
        <dbReference type="SAM" id="SignalP"/>
    </source>
</evidence>
<dbReference type="AlphaFoldDB" id="A0A444JHF2"/>
<feature type="compositionally biased region" description="Basic and acidic residues" evidence="1">
    <location>
        <begin position="59"/>
        <end position="72"/>
    </location>
</feature>
<proteinExistence type="predicted"/>
<gene>
    <name evidence="3" type="ORF">VU01_10036</name>
</gene>
<organism evidence="3 4">
    <name type="scientific">Candidatus Electrothrix marina</name>
    <dbReference type="NCBI Taxonomy" id="1859130"/>
    <lineage>
        <taxon>Bacteria</taxon>
        <taxon>Pseudomonadati</taxon>
        <taxon>Thermodesulfobacteriota</taxon>
        <taxon>Desulfobulbia</taxon>
        <taxon>Desulfobulbales</taxon>
        <taxon>Desulfobulbaceae</taxon>
        <taxon>Candidatus Electrothrix</taxon>
    </lineage>
</organism>
<accession>A0A444JHF2</accession>
<reference evidence="3 4" key="1">
    <citation type="submission" date="2017-01" db="EMBL/GenBank/DDBJ databases">
        <title>The cable genome- insights into the physiology and evolution of filamentous bacteria capable of sulfide oxidation via long distance electron transfer.</title>
        <authorList>
            <person name="Schreiber L."/>
            <person name="Bjerg J.T."/>
            <person name="Boggild A."/>
            <person name="Van De Vossenberg J."/>
            <person name="Meysman F."/>
            <person name="Nielsen L.P."/>
            <person name="Schramm A."/>
            <person name="Kjeldsen K.U."/>
        </authorList>
    </citation>
    <scope>NUCLEOTIDE SEQUENCE [LARGE SCALE GENOMIC DNA]</scope>
    <source>
        <strain evidence="3">A5</strain>
    </source>
</reference>
<evidence type="ECO:0000256" key="1">
    <source>
        <dbReference type="SAM" id="MobiDB-lite"/>
    </source>
</evidence>
<name>A0A444JHF2_9BACT</name>
<keyword evidence="4" id="KW-1185">Reference proteome</keyword>
<sequence length="167" mass="18373">MKKIIRFSFLLVLVLLLNGCDDFNEVVDSITDSGDDNSAPAEELASVVPQAEQQPAAEAVKEEAPKAEADEKAAEDEPESAEYETRFHHTTTGSSDGGKSLVLCDGQRMDFDRCSSNGTSIPYHGHDKGRVSYWNMREEPSGDIVCTKDGQTYRYRADRTVVYGSCP</sequence>
<feature type="compositionally biased region" description="Acidic residues" evidence="1">
    <location>
        <begin position="73"/>
        <end position="82"/>
    </location>
</feature>